<dbReference type="PANTHER" id="PTHR12634">
    <property type="entry name" value="SIT4 YEAST -ASSOCIATING PROTEIN-RELATED"/>
    <property type="match status" value="1"/>
</dbReference>
<accession>A0A0A1U2W6</accession>
<reference evidence="3 4" key="1">
    <citation type="submission" date="2012-10" db="EMBL/GenBank/DDBJ databases">
        <authorList>
            <person name="Zafar N."/>
            <person name="Inman J."/>
            <person name="Hall N."/>
            <person name="Lorenzi H."/>
            <person name="Caler E."/>
        </authorList>
    </citation>
    <scope>NUCLEOTIDE SEQUENCE [LARGE SCALE GENOMIC DNA]</scope>
    <source>
        <strain evidence="3 4">IP1</strain>
    </source>
</reference>
<dbReference type="EMBL" id="KB206756">
    <property type="protein sequence ID" value="ELP88369.1"/>
    <property type="molecule type" value="Genomic_DNA"/>
</dbReference>
<dbReference type="GeneID" id="14887058"/>
<dbReference type="VEuPathDB" id="AmoebaDB:EIN_228320"/>
<dbReference type="GO" id="GO:0019903">
    <property type="term" value="F:protein phosphatase binding"/>
    <property type="evidence" value="ECO:0007669"/>
    <property type="project" value="InterPro"/>
</dbReference>
<evidence type="ECO:0000256" key="1">
    <source>
        <dbReference type="ARBA" id="ARBA00006180"/>
    </source>
</evidence>
<gene>
    <name evidence="3" type="ORF">EIN_228320</name>
</gene>
<dbReference type="GO" id="GO:0005829">
    <property type="term" value="C:cytosol"/>
    <property type="evidence" value="ECO:0007669"/>
    <property type="project" value="TreeGrafter"/>
</dbReference>
<dbReference type="InterPro" id="IPR016024">
    <property type="entry name" value="ARM-type_fold"/>
</dbReference>
<dbReference type="PANTHER" id="PTHR12634:SF8">
    <property type="entry name" value="FIERY MOUNTAIN, ISOFORM D"/>
    <property type="match status" value="1"/>
</dbReference>
<dbReference type="GO" id="GO:0005634">
    <property type="term" value="C:nucleus"/>
    <property type="evidence" value="ECO:0007669"/>
    <property type="project" value="TreeGrafter"/>
</dbReference>
<evidence type="ECO:0008006" key="5">
    <source>
        <dbReference type="Google" id="ProtNLM"/>
    </source>
</evidence>
<dbReference type="RefSeq" id="XP_004255140.1">
    <property type="nucleotide sequence ID" value="XM_004255092.1"/>
</dbReference>
<dbReference type="InterPro" id="IPR007587">
    <property type="entry name" value="SAPS"/>
</dbReference>
<proteinExistence type="inferred from homology"/>
<name>A0A0A1U2W6_ENTIV</name>
<keyword evidence="2" id="KW-0131">Cell cycle</keyword>
<organism evidence="3 4">
    <name type="scientific">Entamoeba invadens IP1</name>
    <dbReference type="NCBI Taxonomy" id="370355"/>
    <lineage>
        <taxon>Eukaryota</taxon>
        <taxon>Amoebozoa</taxon>
        <taxon>Evosea</taxon>
        <taxon>Archamoebae</taxon>
        <taxon>Mastigamoebida</taxon>
        <taxon>Entamoebidae</taxon>
        <taxon>Entamoeba</taxon>
    </lineage>
</organism>
<protein>
    <recommendedName>
        <fullName evidence="5">Serine/threonine-protein phosphatase 4 regulatory subunit 3-like central domain-containing protein</fullName>
    </recommendedName>
</protein>
<dbReference type="SUPFAM" id="SSF48371">
    <property type="entry name" value="ARM repeat"/>
    <property type="match status" value="1"/>
</dbReference>
<evidence type="ECO:0000313" key="4">
    <source>
        <dbReference type="Proteomes" id="UP000014680"/>
    </source>
</evidence>
<sequence>MSRLDGVLTAKEFLKNQTLVQDFFYTKDIQLWVLNHTFELCEELVLGNNNAKMILTSNMTVVLQGLNKDKRIFPFFIENLQTTDHGELIETIGKLLGNMLKYYTNINIENIDEIQKHVKVLVHNINSYPICDYIISLLTHDTYQKCETLKLLCKEGVVHFLFEEYINHKSYGVTRIIKEIVLWKHMYNVGIVGEVFVDNCNTEPLLPQLYSSIFETQDVDGIETVGYLLTLSPSNDELCKIPIDGLPSIYRLLLPFYGKISEWLTLPQTTEPTVVLGNARIQTVYLVLSLVVSNYYEVFASIIKHKILRKVFDIFFDKRHNCTIVRQMVVDIAIIILQQQSSPLRNELFEYGILEKCIDIDKYAVQYRAKHNMYPDIFGLNQNIIKSLYSQDDLEDDEFINYVETVIADRNSTPTVYLSDSVQTYEVTSDWNDGLPIIDYGM</sequence>
<dbReference type="AlphaFoldDB" id="A0A0A1U2W6"/>
<evidence type="ECO:0000256" key="2">
    <source>
        <dbReference type="ARBA" id="ARBA00023306"/>
    </source>
</evidence>
<keyword evidence="4" id="KW-1185">Reference proteome</keyword>
<dbReference type="GO" id="GO:0019888">
    <property type="term" value="F:protein phosphatase regulator activity"/>
    <property type="evidence" value="ECO:0007669"/>
    <property type="project" value="TreeGrafter"/>
</dbReference>
<evidence type="ECO:0000313" key="3">
    <source>
        <dbReference type="EMBL" id="ELP88369.1"/>
    </source>
</evidence>
<comment type="similarity">
    <text evidence="1">Belongs to the SAPS family.</text>
</comment>
<dbReference type="Proteomes" id="UP000014680">
    <property type="component" value="Unassembled WGS sequence"/>
</dbReference>
<dbReference type="KEGG" id="eiv:EIN_228320"/>